<reference evidence="1 2" key="1">
    <citation type="journal article" date="2007" name="DNA Res.">
        <title>Complete genomic structure of the bloom-forming toxic cyanobacterium Microcystis aeruginosa NIES-843.</title>
        <authorList>
            <person name="Kaneko T."/>
            <person name="Nakajima N."/>
            <person name="Okamoto S."/>
            <person name="Suzuki I."/>
            <person name="Tanabe Y."/>
            <person name="Tamaoki M."/>
            <person name="Nakamura Y."/>
            <person name="Kasai F."/>
            <person name="Watanabe A."/>
            <person name="Kawashima K."/>
            <person name="Kishida Y."/>
            <person name="Ono A."/>
            <person name="Shimizu Y."/>
            <person name="Takahashi C."/>
            <person name="Minami C."/>
            <person name="Fujishiro T."/>
            <person name="Kohara M."/>
            <person name="Katoh M."/>
            <person name="Nakazaki N."/>
            <person name="Nakayama S."/>
            <person name="Yamada M."/>
            <person name="Tabata S."/>
            <person name="Watanabe M.M."/>
        </authorList>
    </citation>
    <scope>NUCLEOTIDE SEQUENCE [LARGE SCALE GENOMIC DNA]</scope>
    <source>
        <strain evidence="2">NIES-843 / IAM M-247</strain>
    </source>
</reference>
<keyword evidence="2" id="KW-1185">Reference proteome</keyword>
<dbReference type="EMBL" id="AP009552">
    <property type="protein sequence ID" value="BAG05398.1"/>
    <property type="molecule type" value="Genomic_DNA"/>
</dbReference>
<dbReference type="STRING" id="449447.MAE_55760"/>
<sequence>MFCIISMRISVRISLVFSSVMIDDIALSPLFKVGWCVTLILTHLNEIGDRT</sequence>
<dbReference type="HOGENOM" id="CLU_3100908_0_0_3"/>
<accession>B0JGY2</accession>
<organism evidence="1 2">
    <name type="scientific">Microcystis aeruginosa (strain NIES-843 / IAM M-2473)</name>
    <dbReference type="NCBI Taxonomy" id="449447"/>
    <lineage>
        <taxon>Bacteria</taxon>
        <taxon>Bacillati</taxon>
        <taxon>Cyanobacteriota</taxon>
        <taxon>Cyanophyceae</taxon>
        <taxon>Oscillatoriophycideae</taxon>
        <taxon>Chroococcales</taxon>
        <taxon>Microcystaceae</taxon>
        <taxon>Microcystis</taxon>
    </lineage>
</organism>
<dbReference type="KEGG" id="mar:MAE_55760"/>
<dbReference type="AlphaFoldDB" id="B0JGY2"/>
<protein>
    <submittedName>
        <fullName evidence="1">Uncharacterized protein</fullName>
    </submittedName>
</protein>
<evidence type="ECO:0000313" key="2">
    <source>
        <dbReference type="Proteomes" id="UP000001510"/>
    </source>
</evidence>
<dbReference type="Proteomes" id="UP000001510">
    <property type="component" value="Chromosome"/>
</dbReference>
<gene>
    <name evidence="1" type="ordered locus">MAE_55760</name>
</gene>
<dbReference type="EnsemblBacteria" id="BAG05398">
    <property type="protein sequence ID" value="BAG05398"/>
    <property type="gene ID" value="MAE_55760"/>
</dbReference>
<dbReference type="PaxDb" id="449447-MAE_55760"/>
<proteinExistence type="predicted"/>
<name>B0JGY2_MICAN</name>
<evidence type="ECO:0000313" key="1">
    <source>
        <dbReference type="EMBL" id="BAG05398.1"/>
    </source>
</evidence>